<dbReference type="GeneID" id="123107234"/>
<evidence type="ECO:0000313" key="3">
    <source>
        <dbReference type="Proteomes" id="UP000019116"/>
    </source>
</evidence>
<dbReference type="Gramene" id="TraesROB_scaffold_162880_01G000100.1">
    <property type="protein sequence ID" value="TraesROB_scaffold_162880_01G000100.1"/>
    <property type="gene ID" value="TraesROB_scaffold_162880_01G000100"/>
</dbReference>
<dbReference type="Gramene" id="TraesCS5A02G259500.1">
    <property type="protein sequence ID" value="TraesCS5A02G259500.1.cds1"/>
    <property type="gene ID" value="TraesCS5A02G259500"/>
</dbReference>
<dbReference type="Gramene" id="TraesWEE_scaffold_151715_01G000100.1">
    <property type="protein sequence ID" value="TraesWEE_scaffold_151715_01G000100.1"/>
    <property type="gene ID" value="TraesWEE_scaffold_151715_01G000100"/>
</dbReference>
<dbReference type="OMA" id="DECGTHA"/>
<dbReference type="EnsemblPlants" id="TraesCS5A02G260100.1">
    <property type="protein sequence ID" value="TraesCS5A02G260100.1.cds1"/>
    <property type="gene ID" value="TraesCS5A02G260100"/>
</dbReference>
<dbReference type="Gramene" id="TraesCS5A03G0646900.1">
    <property type="protein sequence ID" value="TraesCS5A03G0646900.1.CDS1"/>
    <property type="gene ID" value="TraesCS5A03G0646900"/>
</dbReference>
<sequence length="376" mass="42033">MNREFANVIVRDYGCKFYSLLRVNLKQHLFHRSAAAAEKASNNKKGLPSAIPSLEPLPEHKINFSTPPKMEGATDFHFFSLLKGQAEGRVMFAPTCGNAVMYDIDIDAVVAMPDTNFCKQRDSISLSMTRPGSQDDDEQHYVLSKEPRNVLFEVLEYGRNGSARGPSAGIERRWHWQHLPSPPMRGPYLPDLHRRAVFHPSAAAVVDETTLCVSSVDAGAYAFDTVKGEWRQAGSWALPFHGAAEYVPELGLWFGVNAAVGNTHHCLGAFDLSSWPPVEHRTWNYLDPLSDKWSTWQRHLLNLGSGKFCIATSFQNIQWRTPCNAAGYPLHGLDDEMVVNDLTILTGVEVVRCGDGLKMINHKSKRFEGIEIHCVL</sequence>
<dbReference type="PANTHER" id="PTHR33085:SF129">
    <property type="entry name" value="OS04G0426500 PROTEIN"/>
    <property type="match status" value="1"/>
</dbReference>
<dbReference type="PANTHER" id="PTHR33085">
    <property type="entry name" value="OS12G0113100 PROTEIN-RELATED"/>
    <property type="match status" value="1"/>
</dbReference>
<dbReference type="Gramene" id="TraesLDM5A03G02688470.1">
    <property type="protein sequence ID" value="TraesLDM5A03G02688470.1.CDS1"/>
    <property type="gene ID" value="TraesLDM5A03G02688470"/>
</dbReference>
<dbReference type="Pfam" id="PF07893">
    <property type="entry name" value="DUF1668"/>
    <property type="match status" value="1"/>
</dbReference>
<dbReference type="Gramene" id="TraesCS5A03G0645900.1">
    <property type="protein sequence ID" value="TraesCS5A03G0645900.1.CDS1"/>
    <property type="gene ID" value="TraesCS5A03G0645900"/>
</dbReference>
<dbReference type="Gramene" id="TraesARI5A03G02727650.1">
    <property type="protein sequence ID" value="TraesARI5A03G02727650.1.CDS1"/>
    <property type="gene ID" value="TraesARI5A03G02727650"/>
</dbReference>
<dbReference type="AlphaFoldDB" id="A0A1D5YQ44"/>
<dbReference type="EnsemblPlants" id="TraesCS5A02G259500.1">
    <property type="protein sequence ID" value="TraesCS5A02G259500.1.cds1"/>
    <property type="gene ID" value="TraesCS5A02G259500"/>
</dbReference>
<dbReference type="Proteomes" id="UP000019116">
    <property type="component" value="Chromosome 5A"/>
</dbReference>
<keyword evidence="3" id="KW-1185">Reference proteome</keyword>
<evidence type="ECO:0008006" key="4">
    <source>
        <dbReference type="Google" id="ProtNLM"/>
    </source>
</evidence>
<dbReference type="Gramene" id="TraesLDM5A03G02688330.1">
    <property type="protein sequence ID" value="TraesLDM5A03G02688330.1.CDS1"/>
    <property type="gene ID" value="TraesLDM5A03G02688330"/>
</dbReference>
<evidence type="ECO:0000313" key="2">
    <source>
        <dbReference type="EnsemblPlants" id="TraesCS5A02G260100.1.cds1"/>
    </source>
</evidence>
<reference evidence="1" key="1">
    <citation type="submission" date="2018-08" db="EMBL/GenBank/DDBJ databases">
        <authorList>
            <person name="Rossello M."/>
        </authorList>
    </citation>
    <scope>NUCLEOTIDE SEQUENCE [LARGE SCALE GENOMIC DNA]</scope>
    <source>
        <strain evidence="1">cv. Chinese Spring</strain>
    </source>
</reference>
<accession>A0A1D5YQ44</accession>
<reference evidence="1" key="2">
    <citation type="submission" date="2018-10" db="UniProtKB">
        <authorList>
            <consortium name="EnsemblPlants"/>
        </authorList>
    </citation>
    <scope>IDENTIFICATION</scope>
</reference>
<dbReference type="KEGG" id="taes:123107234"/>
<dbReference type="Gramene" id="TraesMAC5A03G02683530.1">
    <property type="protein sequence ID" value="TraesMAC5A03G02683530.1.CDS1"/>
    <property type="gene ID" value="TraesMAC5A03G02683530"/>
</dbReference>
<dbReference type="Gramene" id="TraesPARA_EIv1.0_1565940.1">
    <property type="protein sequence ID" value="TraesPARA_EIv1.0_1565940.1.CDS1"/>
    <property type="gene ID" value="TraesPARA_EIv1.0_1565940"/>
</dbReference>
<protein>
    <recommendedName>
        <fullName evidence="4">F-box associated domain-containing protein</fullName>
    </recommendedName>
</protein>
<dbReference type="Gramene" id="TraesARI5A03G02727580.1">
    <property type="protein sequence ID" value="TraesARI5A03G02727580.1.CDS1"/>
    <property type="gene ID" value="TraesARI5A03G02727580"/>
</dbReference>
<name>A0A1D5YQ44_WHEAT</name>
<gene>
    <name evidence="2" type="primary">LOC123107234</name>
</gene>
<dbReference type="Gramene" id="TraesPARA_EIv1.0_1566070.1">
    <property type="protein sequence ID" value="TraesPARA_EIv1.0_1566070.1.CDS1"/>
    <property type="gene ID" value="TraesPARA_EIv1.0_1566070"/>
</dbReference>
<dbReference type="Gramene" id="TraesNOR5A03G02707710.1">
    <property type="protein sequence ID" value="TraesNOR5A03G02707710.1.CDS1"/>
    <property type="gene ID" value="TraesNOR5A03G02707710"/>
</dbReference>
<dbReference type="Gramene" id="TraesCS5A02G260100.1">
    <property type="protein sequence ID" value="TraesCS5A02G260100.1.cds1"/>
    <property type="gene ID" value="TraesCS5A02G260100"/>
</dbReference>
<organism evidence="1">
    <name type="scientific">Triticum aestivum</name>
    <name type="common">Wheat</name>
    <dbReference type="NCBI Taxonomy" id="4565"/>
    <lineage>
        <taxon>Eukaryota</taxon>
        <taxon>Viridiplantae</taxon>
        <taxon>Streptophyta</taxon>
        <taxon>Embryophyta</taxon>
        <taxon>Tracheophyta</taxon>
        <taxon>Spermatophyta</taxon>
        <taxon>Magnoliopsida</taxon>
        <taxon>Liliopsida</taxon>
        <taxon>Poales</taxon>
        <taxon>Poaceae</taxon>
        <taxon>BOP clade</taxon>
        <taxon>Pooideae</taxon>
        <taxon>Triticodae</taxon>
        <taxon>Triticeae</taxon>
        <taxon>Triticinae</taxon>
        <taxon>Triticum</taxon>
    </lineage>
</organism>
<evidence type="ECO:0000313" key="1">
    <source>
        <dbReference type="EnsemblPlants" id="TraesCS5A02G259500.1.cds1"/>
    </source>
</evidence>
<dbReference type="OrthoDB" id="582389at2759"/>
<dbReference type="Gramene" id="TraesCAD_scaffold_138389_01G000100.1">
    <property type="protein sequence ID" value="TraesCAD_scaffold_138389_01G000100.1"/>
    <property type="gene ID" value="TraesCAD_scaffold_138389_01G000100"/>
</dbReference>
<dbReference type="RefSeq" id="XP_044385167.1">
    <property type="nucleotide sequence ID" value="XM_044529232.1"/>
</dbReference>
<dbReference type="InterPro" id="IPR012871">
    <property type="entry name" value="DUF1668_ORYSA"/>
</dbReference>
<proteinExistence type="predicted"/>